<evidence type="ECO:0000256" key="5">
    <source>
        <dbReference type="ARBA" id="ARBA00022989"/>
    </source>
</evidence>
<comment type="subcellular location">
    <subcellularLocation>
        <location evidence="1">Membrane</location>
        <topology evidence="1">Single-pass type I membrane protein</topology>
    </subcellularLocation>
</comment>
<accession>A0A7K9BT66</accession>
<feature type="compositionally biased region" description="Acidic residues" evidence="7">
    <location>
        <begin position="1"/>
        <end position="19"/>
    </location>
</feature>
<feature type="non-terminal residue" evidence="9">
    <location>
        <position position="1"/>
    </location>
</feature>
<keyword evidence="3" id="KW-0812">Transmembrane</keyword>
<dbReference type="Gene3D" id="1.10.1410.40">
    <property type="match status" value="1"/>
</dbReference>
<dbReference type="InterPro" id="IPR026250">
    <property type="entry name" value="ITPRIP-like"/>
</dbReference>
<sequence>EQEEEEEEQEEEESDEEGLENLKQVERIIGGRTEWSVQKIKSRSWQVKELVDDLLQALQERLSDTLLPVLHPAIGVGSAFQGWCPYEKDDIVYHLLVPLKPPRGHAFSLELGETQTAAKDCRIRVHLKCACTAHKMLCMVHSTKEQLKWKEQQAPSLLDMLCTDSYLDVEKVARWFQDLVKEAWVTLPQAHQYKMKVTSLRQRSCLLQLTSHRGRTLNFQVMFGVQQGHSDIFFSSQTAGDTYTPSTVWTESYAVAEGKFFSYMARQVPRGSFHLLCLYLCAHILDGTDFSPYVLKTAFMHLVNTTPVSGWSRWDVLMRLADILSLLQRCLERRELSHFFLGNRNMPKEINLPPHFQASQPPNLLQHLVQNPAAHAKAMTQLEEL</sequence>
<gene>
    <name evidence="9" type="primary">Itpripl1_0</name>
    <name evidence="9" type="ORF">PSIHAE_R00990</name>
</gene>
<dbReference type="Gene3D" id="3.30.460.90">
    <property type="match status" value="1"/>
</dbReference>
<dbReference type="Pfam" id="PF20266">
    <property type="entry name" value="Mab-21_C"/>
    <property type="match status" value="1"/>
</dbReference>
<evidence type="ECO:0000313" key="10">
    <source>
        <dbReference type="Proteomes" id="UP000574528"/>
    </source>
</evidence>
<evidence type="ECO:0000256" key="7">
    <source>
        <dbReference type="SAM" id="MobiDB-lite"/>
    </source>
</evidence>
<dbReference type="AlphaFoldDB" id="A0A7K9BT66"/>
<keyword evidence="6" id="KW-0472">Membrane</keyword>
<keyword evidence="5" id="KW-1133">Transmembrane helix</keyword>
<protein>
    <submittedName>
        <fullName evidence="9">IPIL1 protein</fullName>
    </submittedName>
</protein>
<evidence type="ECO:0000256" key="1">
    <source>
        <dbReference type="ARBA" id="ARBA00004479"/>
    </source>
</evidence>
<comment type="caution">
    <text evidence="9">The sequence shown here is derived from an EMBL/GenBank/DDBJ whole genome shotgun (WGS) entry which is preliminary data.</text>
</comment>
<feature type="non-terminal residue" evidence="9">
    <location>
        <position position="385"/>
    </location>
</feature>
<organism evidence="9 10">
    <name type="scientific">Psilopogon haemacephalus</name>
    <name type="common">coppersmith barbet</name>
    <dbReference type="NCBI Taxonomy" id="2585815"/>
    <lineage>
        <taxon>Eukaryota</taxon>
        <taxon>Metazoa</taxon>
        <taxon>Chordata</taxon>
        <taxon>Craniata</taxon>
        <taxon>Vertebrata</taxon>
        <taxon>Euteleostomi</taxon>
        <taxon>Archelosauria</taxon>
        <taxon>Archosauria</taxon>
        <taxon>Dinosauria</taxon>
        <taxon>Saurischia</taxon>
        <taxon>Theropoda</taxon>
        <taxon>Coelurosauria</taxon>
        <taxon>Aves</taxon>
        <taxon>Neognathae</taxon>
        <taxon>Neoaves</taxon>
        <taxon>Telluraves</taxon>
        <taxon>Coraciimorphae</taxon>
        <taxon>Piciformes</taxon>
        <taxon>Megalaimidae</taxon>
        <taxon>Psilopogon</taxon>
    </lineage>
</organism>
<dbReference type="OrthoDB" id="9034619at2759"/>
<evidence type="ECO:0000259" key="8">
    <source>
        <dbReference type="Pfam" id="PF20266"/>
    </source>
</evidence>
<evidence type="ECO:0000256" key="3">
    <source>
        <dbReference type="ARBA" id="ARBA00022692"/>
    </source>
</evidence>
<proteinExistence type="inferred from homology"/>
<evidence type="ECO:0000256" key="6">
    <source>
        <dbReference type="ARBA" id="ARBA00023136"/>
    </source>
</evidence>
<dbReference type="EMBL" id="VWZI01004416">
    <property type="protein sequence ID" value="NXG42909.1"/>
    <property type="molecule type" value="Genomic_DNA"/>
</dbReference>
<dbReference type="Proteomes" id="UP000574528">
    <property type="component" value="Unassembled WGS sequence"/>
</dbReference>
<comment type="similarity">
    <text evidence="2">Belongs to the ITPRIP family.</text>
</comment>
<dbReference type="PANTHER" id="PTHR10656">
    <property type="entry name" value="CELL FATE DETERMINING PROTEIN MAB21-RELATED"/>
    <property type="match status" value="1"/>
</dbReference>
<evidence type="ECO:0000256" key="2">
    <source>
        <dbReference type="ARBA" id="ARBA00005554"/>
    </source>
</evidence>
<name>A0A7K9BT66_9PICI</name>
<reference evidence="9 10" key="1">
    <citation type="submission" date="2019-09" db="EMBL/GenBank/DDBJ databases">
        <title>Bird 10,000 Genomes (B10K) Project - Family phase.</title>
        <authorList>
            <person name="Zhang G."/>
        </authorList>
    </citation>
    <scope>NUCLEOTIDE SEQUENCE [LARGE SCALE GENOMIC DNA]</scope>
    <source>
        <strain evidence="9">B10K-DU-001-24</strain>
        <tissue evidence="9">Muscle</tissue>
    </source>
</reference>
<dbReference type="InterPro" id="IPR024810">
    <property type="entry name" value="MAB21L/cGLR"/>
</dbReference>
<dbReference type="PRINTS" id="PR02107">
    <property type="entry name" value="INOS145TPRIP"/>
</dbReference>
<evidence type="ECO:0000313" key="9">
    <source>
        <dbReference type="EMBL" id="NXG42909.1"/>
    </source>
</evidence>
<dbReference type="PANTHER" id="PTHR10656:SF40">
    <property type="entry name" value="INOSITOL 1,4,5-TRISPHOSPHATE RECEPTOR-INTERACTING PROTEIN-LIKE 1"/>
    <property type="match status" value="1"/>
</dbReference>
<feature type="domain" description="Mab-21-like HhH/H2TH-like" evidence="8">
    <location>
        <begin position="289"/>
        <end position="350"/>
    </location>
</feature>
<dbReference type="SMART" id="SM01265">
    <property type="entry name" value="Mab-21"/>
    <property type="match status" value="1"/>
</dbReference>
<dbReference type="InterPro" id="IPR046906">
    <property type="entry name" value="Mab-21_HhH/H2TH-like"/>
</dbReference>
<feature type="region of interest" description="Disordered" evidence="7">
    <location>
        <begin position="1"/>
        <end position="21"/>
    </location>
</feature>
<keyword evidence="4" id="KW-0732">Signal</keyword>
<dbReference type="GO" id="GO:0016020">
    <property type="term" value="C:membrane"/>
    <property type="evidence" value="ECO:0007669"/>
    <property type="project" value="UniProtKB-SubCell"/>
</dbReference>
<keyword evidence="10" id="KW-1185">Reference proteome</keyword>
<evidence type="ECO:0000256" key="4">
    <source>
        <dbReference type="ARBA" id="ARBA00022729"/>
    </source>
</evidence>